<evidence type="ECO:0000313" key="2">
    <source>
        <dbReference type="EMBL" id="RPD42933.1"/>
    </source>
</evidence>
<gene>
    <name evidence="2" type="ORF">EG028_01155</name>
</gene>
<keyword evidence="3" id="KW-1185">Reference proteome</keyword>
<comment type="caution">
    <text evidence="2">The sequence shown here is derived from an EMBL/GenBank/DDBJ whole genome shotgun (WGS) entry which is preliminary data.</text>
</comment>
<protein>
    <submittedName>
        <fullName evidence="2">Uncharacterized protein</fullName>
    </submittedName>
</protein>
<accession>A0A3N4N5N4</accession>
<dbReference type="EMBL" id="RMBX01000001">
    <property type="protein sequence ID" value="RPD42933.1"/>
    <property type="molecule type" value="Genomic_DNA"/>
</dbReference>
<dbReference type="AlphaFoldDB" id="A0A3N4N5N4"/>
<evidence type="ECO:0000313" key="3">
    <source>
        <dbReference type="Proteomes" id="UP000279089"/>
    </source>
</evidence>
<name>A0A3N4N5N4_9BACT</name>
<feature type="chain" id="PRO_5017935892" evidence="1">
    <location>
        <begin position="44"/>
        <end position="230"/>
    </location>
</feature>
<evidence type="ECO:0000256" key="1">
    <source>
        <dbReference type="SAM" id="SignalP"/>
    </source>
</evidence>
<dbReference type="Proteomes" id="UP000279089">
    <property type="component" value="Unassembled WGS sequence"/>
</dbReference>
<sequence>MASFDNFPGFFTLHPNYLFCPMYRVSLCLLLPFLLIFATATHAQKTTAHADNDVVTYESTDAGKPYKKLLIAGFGTIPVRHFLDNLSGLLINHYTGKAVPGTYEYVGNKLAVFNNNLQAAIHKHQPDIALVIFELPEDPDTLTMKKNRDYMRWLLYPGVKYQRAVNSRRQVFSENLQAVLWEPGGDKVIWRGEIFVSGDAAKSKTFETISAKLIDEWLRLGILAGPPAVN</sequence>
<reference evidence="3" key="1">
    <citation type="submission" date="2018-11" db="EMBL/GenBank/DDBJ databases">
        <title>Chitinophaga lutea sp.nov., isolate from arsenic contaminated soil.</title>
        <authorList>
            <person name="Zong Y."/>
        </authorList>
    </citation>
    <scope>NUCLEOTIDE SEQUENCE [LARGE SCALE GENOMIC DNA]</scope>
    <source>
        <strain evidence="3">YLT18</strain>
    </source>
</reference>
<proteinExistence type="predicted"/>
<feature type="signal peptide" evidence="1">
    <location>
        <begin position="1"/>
        <end position="43"/>
    </location>
</feature>
<keyword evidence="1" id="KW-0732">Signal</keyword>
<organism evidence="2 3">
    <name type="scientific">Chitinophaga barathri</name>
    <dbReference type="NCBI Taxonomy" id="1647451"/>
    <lineage>
        <taxon>Bacteria</taxon>
        <taxon>Pseudomonadati</taxon>
        <taxon>Bacteroidota</taxon>
        <taxon>Chitinophagia</taxon>
        <taxon>Chitinophagales</taxon>
        <taxon>Chitinophagaceae</taxon>
        <taxon>Chitinophaga</taxon>
    </lineage>
</organism>